<reference evidence="2" key="1">
    <citation type="submission" date="2022-03" db="EMBL/GenBank/DDBJ databases">
        <authorList>
            <person name="Alioto T."/>
            <person name="Alioto T."/>
            <person name="Gomez Garrido J."/>
        </authorList>
    </citation>
    <scope>NUCLEOTIDE SEQUENCE</scope>
</reference>
<evidence type="ECO:0000313" key="2">
    <source>
        <dbReference type="EMBL" id="CAH2310767.1"/>
    </source>
</evidence>
<accession>A0AAD1WGW5</accession>
<evidence type="ECO:0008006" key="4">
    <source>
        <dbReference type="Google" id="ProtNLM"/>
    </source>
</evidence>
<protein>
    <recommendedName>
        <fullName evidence="4">Spermatogenesis associated 6</fullName>
    </recommendedName>
</protein>
<dbReference type="AlphaFoldDB" id="A0AAD1WGW5"/>
<keyword evidence="3" id="KW-1185">Reference proteome</keyword>
<dbReference type="Proteomes" id="UP001295444">
    <property type="component" value="Chromosome 08"/>
</dbReference>
<feature type="region of interest" description="Disordered" evidence="1">
    <location>
        <begin position="1"/>
        <end position="45"/>
    </location>
</feature>
<dbReference type="GO" id="GO:0120212">
    <property type="term" value="C:sperm head-tail coupling apparatus"/>
    <property type="evidence" value="ECO:0007669"/>
    <property type="project" value="InterPro"/>
</dbReference>
<dbReference type="PANTHER" id="PTHR16435:SF3">
    <property type="entry name" value="SPERMATOGENESIS-ASSOCIATED PROTEIN 6"/>
    <property type="match status" value="1"/>
</dbReference>
<feature type="region of interest" description="Disordered" evidence="1">
    <location>
        <begin position="160"/>
        <end position="198"/>
    </location>
</feature>
<dbReference type="InterPro" id="IPR042769">
    <property type="entry name" value="SPATA6_fam"/>
</dbReference>
<dbReference type="GO" id="GO:0007283">
    <property type="term" value="P:spermatogenesis"/>
    <property type="evidence" value="ECO:0007669"/>
    <property type="project" value="InterPro"/>
</dbReference>
<gene>
    <name evidence="2" type="ORF">PECUL_23A021521</name>
</gene>
<evidence type="ECO:0000256" key="1">
    <source>
        <dbReference type="SAM" id="MobiDB-lite"/>
    </source>
</evidence>
<sequence>MQEQNHVGRSQNKVLLQNNTSYMTTKNYERPTIASKSRSPSPYTRRRMCELSEDARQRLAHLNLGPYEFKKETDSKPPFVVRHMKTFSIPHDTSFTLHSPKGSRRPEEWDVEYNDPSLIGSYRPVFSKITKKQHMDDLEGSLDSLNDHLLSEPAGKMSLSSRLSLSHSAPSSMQKRPPSPVLSRSSLRDRFQSESRSTANWEEIHDRVKNMLKTHGARQRLHFDKSVFDKNPHSRDSLCNDSLCVSDLQTSQSSPVENLVHLDNGEYWSKRAAVYRGKTHREVFEESMEKIYRNMYKKAAESSACMKSQYSL</sequence>
<evidence type="ECO:0000313" key="3">
    <source>
        <dbReference type="Proteomes" id="UP001295444"/>
    </source>
</evidence>
<dbReference type="EMBL" id="OW240919">
    <property type="protein sequence ID" value="CAH2310767.1"/>
    <property type="molecule type" value="Genomic_DNA"/>
</dbReference>
<dbReference type="PANTHER" id="PTHR16435">
    <property type="entry name" value="SPERMATOGENESIS-ASSOCIATED PROTEIN 6 SPATA6"/>
    <property type="match status" value="1"/>
</dbReference>
<organism evidence="2 3">
    <name type="scientific">Pelobates cultripes</name>
    <name type="common">Western spadefoot toad</name>
    <dbReference type="NCBI Taxonomy" id="61616"/>
    <lineage>
        <taxon>Eukaryota</taxon>
        <taxon>Metazoa</taxon>
        <taxon>Chordata</taxon>
        <taxon>Craniata</taxon>
        <taxon>Vertebrata</taxon>
        <taxon>Euteleostomi</taxon>
        <taxon>Amphibia</taxon>
        <taxon>Batrachia</taxon>
        <taxon>Anura</taxon>
        <taxon>Pelobatoidea</taxon>
        <taxon>Pelobatidae</taxon>
        <taxon>Pelobates</taxon>
    </lineage>
</organism>
<name>A0AAD1WGW5_PELCU</name>
<dbReference type="GO" id="GO:0032027">
    <property type="term" value="F:myosin light chain binding"/>
    <property type="evidence" value="ECO:0007669"/>
    <property type="project" value="InterPro"/>
</dbReference>
<feature type="compositionally biased region" description="Polar residues" evidence="1">
    <location>
        <begin position="1"/>
        <end position="26"/>
    </location>
</feature>
<feature type="compositionally biased region" description="Low complexity" evidence="1">
    <location>
        <begin position="160"/>
        <end position="172"/>
    </location>
</feature>
<proteinExistence type="predicted"/>